<dbReference type="EMBL" id="CP112932">
    <property type="protein sequence ID" value="WPY00871.1"/>
    <property type="molecule type" value="Genomic_DNA"/>
</dbReference>
<dbReference type="Proteomes" id="UP001326613">
    <property type="component" value="Chromosome"/>
</dbReference>
<sequence length="45" mass="5154">MYEGNIKYLELKTQFDKIISDNQHLAVNPDEVEAMGLGHHNLDIV</sequence>
<gene>
    <name evidence="1" type="ORF">Trichorick_00761</name>
</gene>
<evidence type="ECO:0000313" key="2">
    <source>
        <dbReference type="Proteomes" id="UP001326613"/>
    </source>
</evidence>
<protein>
    <submittedName>
        <fullName evidence="1">Uncharacterized protein</fullName>
    </submittedName>
</protein>
<reference evidence="1 2" key="1">
    <citation type="submission" date="2022-10" db="EMBL/GenBank/DDBJ databases">
        <title>Host association and intracellularity evolved multiple times independently in the Rickettsiales.</title>
        <authorList>
            <person name="Castelli M."/>
            <person name="Nardi T."/>
            <person name="Gammuto L."/>
            <person name="Bellinzona G."/>
            <person name="Sabaneyeva E."/>
            <person name="Potekhin A."/>
            <person name="Serra V."/>
            <person name="Petroni G."/>
            <person name="Sassera D."/>
        </authorList>
    </citation>
    <scope>NUCLEOTIDE SEQUENCE [LARGE SCALE GENOMIC DNA]</scope>
    <source>
        <strain evidence="1 2">Kr 154-4</strain>
    </source>
</reference>
<accession>A0ABZ0UTE1</accession>
<proteinExistence type="predicted"/>
<evidence type="ECO:0000313" key="1">
    <source>
        <dbReference type="EMBL" id="WPY00871.1"/>
    </source>
</evidence>
<name>A0ABZ0UTE1_9RICK</name>
<organism evidence="1 2">
    <name type="scientific">Candidatus Trichorickettsia mobilis</name>
    <dbReference type="NCBI Taxonomy" id="1346319"/>
    <lineage>
        <taxon>Bacteria</taxon>
        <taxon>Pseudomonadati</taxon>
        <taxon>Pseudomonadota</taxon>
        <taxon>Alphaproteobacteria</taxon>
        <taxon>Rickettsiales</taxon>
        <taxon>Rickettsiaceae</taxon>
        <taxon>Rickettsieae</taxon>
        <taxon>Candidatus Trichorickettsia</taxon>
    </lineage>
</organism>
<keyword evidence="2" id="KW-1185">Reference proteome</keyword>
<dbReference type="RefSeq" id="WP_323737701.1">
    <property type="nucleotide sequence ID" value="NZ_CP112932.1"/>
</dbReference>